<reference evidence="1 2" key="1">
    <citation type="submission" date="2016-06" db="EMBL/GenBank/DDBJ databases">
        <title>Draft Genome Sequence of Tenacibaculum soleae UCD-KL19.</title>
        <authorList>
            <person name="Eisen J.A."/>
            <person name="Coil D.A."/>
            <person name="Lujan K.M."/>
        </authorList>
    </citation>
    <scope>NUCLEOTIDE SEQUENCE [LARGE SCALE GENOMIC DNA]</scope>
    <source>
        <strain evidence="1 2">UCD-KL19</strain>
    </source>
</reference>
<dbReference type="Proteomes" id="UP000093186">
    <property type="component" value="Unassembled WGS sequence"/>
</dbReference>
<evidence type="ECO:0008006" key="3">
    <source>
        <dbReference type="Google" id="ProtNLM"/>
    </source>
</evidence>
<protein>
    <recommendedName>
        <fullName evidence="3">DUF2480 family protein</fullName>
    </recommendedName>
</protein>
<evidence type="ECO:0000313" key="1">
    <source>
        <dbReference type="EMBL" id="OCK43311.1"/>
    </source>
</evidence>
<dbReference type="Pfam" id="PF10652">
    <property type="entry name" value="DUF2480"/>
    <property type="match status" value="1"/>
</dbReference>
<gene>
    <name evidence="1" type="ORF">BA195_00995</name>
</gene>
<evidence type="ECO:0000313" key="2">
    <source>
        <dbReference type="Proteomes" id="UP000093186"/>
    </source>
</evidence>
<dbReference type="InterPro" id="IPR018914">
    <property type="entry name" value="DUF2480"/>
</dbReference>
<organism evidence="1 2">
    <name type="scientific">Tenacibaculum soleae</name>
    <dbReference type="NCBI Taxonomy" id="447689"/>
    <lineage>
        <taxon>Bacteria</taxon>
        <taxon>Pseudomonadati</taxon>
        <taxon>Bacteroidota</taxon>
        <taxon>Flavobacteriia</taxon>
        <taxon>Flavobacteriales</taxon>
        <taxon>Flavobacteriaceae</taxon>
        <taxon>Tenacibaculum</taxon>
    </lineage>
</organism>
<name>A0A1B9Y0S9_9FLAO</name>
<dbReference type="RefSeq" id="WP_068701535.1">
    <property type="nucleotide sequence ID" value="NZ_MAKX01000001.1"/>
</dbReference>
<dbReference type="OrthoDB" id="9803040at2"/>
<sequence length="169" mass="19510">MIEEITNRVANSKLITVDLEDYYPKGQRIVFDIKDWLYEELILREKDFREQVKNHDWSQYQNNYVALTCSSDAIIPSWAYLLLTAHLSEFANKIVVGNLELLETVIYQEIILKLDTTEFANKPVIIKGCTNKPIPASAYTFLIKKIQPIAKTIMFGEACSTVPLYKKTK</sequence>
<dbReference type="AlphaFoldDB" id="A0A1B9Y0S9"/>
<proteinExistence type="predicted"/>
<dbReference type="EMBL" id="MAKX01000001">
    <property type="protein sequence ID" value="OCK43311.1"/>
    <property type="molecule type" value="Genomic_DNA"/>
</dbReference>
<comment type="caution">
    <text evidence="1">The sequence shown here is derived from an EMBL/GenBank/DDBJ whole genome shotgun (WGS) entry which is preliminary data.</text>
</comment>
<accession>A0A1B9Y0S9</accession>
<dbReference type="STRING" id="447689.BA195_00995"/>
<keyword evidence="2" id="KW-1185">Reference proteome</keyword>